<feature type="region of interest" description="Disordered" evidence="1">
    <location>
        <begin position="246"/>
        <end position="293"/>
    </location>
</feature>
<gene>
    <name evidence="3" type="ORF">LSUE1_G002238</name>
</gene>
<feature type="domain" description="BTB" evidence="2">
    <location>
        <begin position="39"/>
        <end position="99"/>
    </location>
</feature>
<dbReference type="SUPFAM" id="SSF54695">
    <property type="entry name" value="POZ domain"/>
    <property type="match status" value="1"/>
</dbReference>
<feature type="compositionally biased region" description="Basic and acidic residues" evidence="1">
    <location>
        <begin position="1"/>
        <end position="18"/>
    </location>
</feature>
<dbReference type="Pfam" id="PF00651">
    <property type="entry name" value="BTB"/>
    <property type="match status" value="1"/>
</dbReference>
<keyword evidence="4" id="KW-1185">Reference proteome</keyword>
<dbReference type="Gene3D" id="3.30.710.10">
    <property type="entry name" value="Potassium Channel Kv1.1, Chain A"/>
    <property type="match status" value="1"/>
</dbReference>
<reference evidence="3 4" key="1">
    <citation type="submission" date="2018-05" db="EMBL/GenBank/DDBJ databases">
        <title>Genome sequencing and assembly of the regulated plant pathogen Lachnellula willkommii and related sister species for the development of diagnostic species identification markers.</title>
        <authorList>
            <person name="Giroux E."/>
            <person name="Bilodeau G."/>
        </authorList>
    </citation>
    <scope>NUCLEOTIDE SEQUENCE [LARGE SCALE GENOMIC DNA]</scope>
    <source>
        <strain evidence="3 4">CBS 268.59</strain>
    </source>
</reference>
<feature type="compositionally biased region" description="Basic and acidic residues" evidence="1">
    <location>
        <begin position="258"/>
        <end position="267"/>
    </location>
</feature>
<dbReference type="EMBL" id="QGMK01000363">
    <property type="protein sequence ID" value="TVY82148.1"/>
    <property type="molecule type" value="Genomic_DNA"/>
</dbReference>
<protein>
    <recommendedName>
        <fullName evidence="2">BTB domain-containing protein</fullName>
    </recommendedName>
</protein>
<dbReference type="Proteomes" id="UP000469558">
    <property type="component" value="Unassembled WGS sequence"/>
</dbReference>
<evidence type="ECO:0000259" key="2">
    <source>
        <dbReference type="PROSITE" id="PS50097"/>
    </source>
</evidence>
<dbReference type="SMART" id="SM00225">
    <property type="entry name" value="BTB"/>
    <property type="match status" value="1"/>
</dbReference>
<dbReference type="PROSITE" id="PS50097">
    <property type="entry name" value="BTB"/>
    <property type="match status" value="1"/>
</dbReference>
<proteinExistence type="predicted"/>
<dbReference type="InterPro" id="IPR011333">
    <property type="entry name" value="SKP1/BTB/POZ_sf"/>
</dbReference>
<dbReference type="AlphaFoldDB" id="A0A8T9C8Z3"/>
<dbReference type="OrthoDB" id="6359816at2759"/>
<dbReference type="PANTHER" id="PTHR47843">
    <property type="entry name" value="BTB DOMAIN-CONTAINING PROTEIN-RELATED"/>
    <property type="match status" value="1"/>
</dbReference>
<feature type="compositionally biased region" description="Acidic residues" evidence="1">
    <location>
        <begin position="275"/>
        <end position="286"/>
    </location>
</feature>
<evidence type="ECO:0000256" key="1">
    <source>
        <dbReference type="SAM" id="MobiDB-lite"/>
    </source>
</evidence>
<evidence type="ECO:0000313" key="4">
    <source>
        <dbReference type="Proteomes" id="UP000469558"/>
    </source>
</evidence>
<sequence length="293" mass="33579">MRAARDSAPKPGELKPSQEHVAATTGSTPFVDRLGIDMVDIFVGPEKKQFRIHKAFLCSRIDFFHKMFTGDFKEAKEGVAFMLEDDPAAFDLLMEWVYNPNPLKLRSFESRASVESEGRGPWDAVGFYALAKKLCLPDLQNMIITVLIKYHIKFNTLPSYEFATRAYALTSDDSPLSRYALYSIYYVIQGSESRYLRDDWPTSDLQKLFLDHPNFAAAYIELSRSEDATDPRHSSKCAFHVHGDEDTCPFNHKKRKSSERASAEEHVKKRTKVEEQEDIEDNEDYENNGIPEL</sequence>
<evidence type="ECO:0000313" key="3">
    <source>
        <dbReference type="EMBL" id="TVY82148.1"/>
    </source>
</evidence>
<organism evidence="3 4">
    <name type="scientific">Lachnellula suecica</name>
    <dbReference type="NCBI Taxonomy" id="602035"/>
    <lineage>
        <taxon>Eukaryota</taxon>
        <taxon>Fungi</taxon>
        <taxon>Dikarya</taxon>
        <taxon>Ascomycota</taxon>
        <taxon>Pezizomycotina</taxon>
        <taxon>Leotiomycetes</taxon>
        <taxon>Helotiales</taxon>
        <taxon>Lachnaceae</taxon>
        <taxon>Lachnellula</taxon>
    </lineage>
</organism>
<accession>A0A8T9C8Z3</accession>
<dbReference type="InterPro" id="IPR000210">
    <property type="entry name" value="BTB/POZ_dom"/>
</dbReference>
<name>A0A8T9C8Z3_9HELO</name>
<dbReference type="CDD" id="cd18186">
    <property type="entry name" value="BTB_POZ_ZBTB_KLHL-like"/>
    <property type="match status" value="1"/>
</dbReference>
<dbReference type="PANTHER" id="PTHR47843:SF2">
    <property type="entry name" value="BTB DOMAIN-CONTAINING PROTEIN"/>
    <property type="match status" value="1"/>
</dbReference>
<feature type="region of interest" description="Disordered" evidence="1">
    <location>
        <begin position="1"/>
        <end position="22"/>
    </location>
</feature>
<comment type="caution">
    <text evidence="3">The sequence shown here is derived from an EMBL/GenBank/DDBJ whole genome shotgun (WGS) entry which is preliminary data.</text>
</comment>